<keyword evidence="2" id="KW-1185">Reference proteome</keyword>
<name>A0ACB0YME9_MELEN</name>
<sequence length="155" mass="17688">MKIARYLLHQLFKCVFKSTDFSAGIFNPQMIELLFDENKTNIPLQIHSNVANLSIHKGDFSKFALNHLISRGFIANVSLASRIEQCRNNLFEILINRGNRFSNVWYANATYIFYNLIIQVNMFVIYRSQYVSPTGGGGHVENFRGGWGSGHVVQP</sequence>
<reference evidence="1" key="1">
    <citation type="submission" date="2023-11" db="EMBL/GenBank/DDBJ databases">
        <authorList>
            <person name="Poullet M."/>
        </authorList>
    </citation>
    <scope>NUCLEOTIDE SEQUENCE</scope>
    <source>
        <strain evidence="1">E1834</strain>
    </source>
</reference>
<protein>
    <submittedName>
        <fullName evidence="1">Uncharacterized protein</fullName>
    </submittedName>
</protein>
<dbReference type="Proteomes" id="UP001497535">
    <property type="component" value="Unassembled WGS sequence"/>
</dbReference>
<organism evidence="1 2">
    <name type="scientific">Meloidogyne enterolobii</name>
    <name type="common">Root-knot nematode worm</name>
    <name type="synonym">Meloidogyne mayaguensis</name>
    <dbReference type="NCBI Taxonomy" id="390850"/>
    <lineage>
        <taxon>Eukaryota</taxon>
        <taxon>Metazoa</taxon>
        <taxon>Ecdysozoa</taxon>
        <taxon>Nematoda</taxon>
        <taxon>Chromadorea</taxon>
        <taxon>Rhabditida</taxon>
        <taxon>Tylenchina</taxon>
        <taxon>Tylenchomorpha</taxon>
        <taxon>Tylenchoidea</taxon>
        <taxon>Meloidogynidae</taxon>
        <taxon>Meloidogyninae</taxon>
        <taxon>Meloidogyne</taxon>
    </lineage>
</organism>
<proteinExistence type="predicted"/>
<accession>A0ACB0YME9</accession>
<evidence type="ECO:0000313" key="2">
    <source>
        <dbReference type="Proteomes" id="UP001497535"/>
    </source>
</evidence>
<dbReference type="EMBL" id="CAVMJV010000014">
    <property type="protein sequence ID" value="CAK5052479.1"/>
    <property type="molecule type" value="Genomic_DNA"/>
</dbReference>
<gene>
    <name evidence="1" type="ORF">MENTE1834_LOCUS13891</name>
</gene>
<comment type="caution">
    <text evidence="1">The sequence shown here is derived from an EMBL/GenBank/DDBJ whole genome shotgun (WGS) entry which is preliminary data.</text>
</comment>
<evidence type="ECO:0000313" key="1">
    <source>
        <dbReference type="EMBL" id="CAK5052479.1"/>
    </source>
</evidence>